<reference evidence="2" key="1">
    <citation type="submission" date="2020-03" db="EMBL/GenBank/DDBJ databases">
        <title>Draft sequencing of Paenibacilllus sp. S3N08.</title>
        <authorList>
            <person name="Kim D.-U."/>
        </authorList>
    </citation>
    <scope>NUCLEOTIDE SEQUENCE</scope>
    <source>
        <strain evidence="2">S3N08</strain>
    </source>
</reference>
<keyword evidence="1" id="KW-0812">Transmembrane</keyword>
<evidence type="ECO:0000313" key="2">
    <source>
        <dbReference type="EMBL" id="NHN35259.1"/>
    </source>
</evidence>
<evidence type="ECO:0000313" key="3">
    <source>
        <dbReference type="Proteomes" id="UP001165962"/>
    </source>
</evidence>
<comment type="caution">
    <text evidence="2">The sequence shown here is derived from an EMBL/GenBank/DDBJ whole genome shotgun (WGS) entry which is preliminary data.</text>
</comment>
<dbReference type="Gene3D" id="2.120.10.30">
    <property type="entry name" value="TolB, C-terminal domain"/>
    <property type="match status" value="1"/>
</dbReference>
<accession>A0ABX0JKT3</accession>
<keyword evidence="3" id="KW-1185">Reference proteome</keyword>
<organism evidence="2 3">
    <name type="scientific">Paenibacillus agricola</name>
    <dbReference type="NCBI Taxonomy" id="2716264"/>
    <lineage>
        <taxon>Bacteria</taxon>
        <taxon>Bacillati</taxon>
        <taxon>Bacillota</taxon>
        <taxon>Bacilli</taxon>
        <taxon>Bacillales</taxon>
        <taxon>Paenibacillaceae</taxon>
        <taxon>Paenibacillus</taxon>
    </lineage>
</organism>
<dbReference type="Proteomes" id="UP001165962">
    <property type="component" value="Unassembled WGS sequence"/>
</dbReference>
<dbReference type="RefSeq" id="WP_166157758.1">
    <property type="nucleotide sequence ID" value="NZ_JAAOIW010000029.1"/>
</dbReference>
<protein>
    <recommendedName>
        <fullName evidence="4">TolB protein</fullName>
    </recommendedName>
</protein>
<name>A0ABX0JKT3_9BACL</name>
<evidence type="ECO:0000256" key="1">
    <source>
        <dbReference type="SAM" id="Phobius"/>
    </source>
</evidence>
<evidence type="ECO:0008006" key="4">
    <source>
        <dbReference type="Google" id="ProtNLM"/>
    </source>
</evidence>
<gene>
    <name evidence="2" type="ORF">G9U52_36655</name>
</gene>
<dbReference type="InterPro" id="IPR011042">
    <property type="entry name" value="6-blade_b-propeller_TolB-like"/>
</dbReference>
<dbReference type="SUPFAM" id="SSF69304">
    <property type="entry name" value="Tricorn protease N-terminal domain"/>
    <property type="match status" value="1"/>
</dbReference>
<feature type="transmembrane region" description="Helical" evidence="1">
    <location>
        <begin position="12"/>
        <end position="35"/>
    </location>
</feature>
<proteinExistence type="predicted"/>
<sequence length="388" mass="43981">MKPAISIKKVRSFMICVLILSVFITGFHLLSILPFRGEATYLTTLDKGLFKAEATNRGETPFAVSKIVRFIAPFHIVDSDLLDMNTLAFTSSNPEAKNLVQTGIYDLSTNLLSYEFDKQNQITESKISISNDGKLILATYESKEGGLSKTYVYDAATNKKLSIFNGVFAAEWLPDNIRFVGMDDYLFIQDIKTGMRENILKISDYAGKLPNLFFDLKLLKDGQTAGIFYNSIGTTHVLKVDINTKNPMKQTLNGQLHYAFPIDNKALAVVGQFNNRYGIYLYDITNNSLELLIDLTNQKLLDISISQDGKKIAYSVMNMDTGWYGIEVHAAYLDHNQVTSNEVVYKDLNHFVDKLLWTKDSQMLYCFQRNTNDTTIFRILFKNVLNSK</sequence>
<keyword evidence="1" id="KW-1133">Transmembrane helix</keyword>
<keyword evidence="1" id="KW-0472">Membrane</keyword>
<dbReference type="EMBL" id="JAAOIW010000029">
    <property type="protein sequence ID" value="NHN35259.1"/>
    <property type="molecule type" value="Genomic_DNA"/>
</dbReference>